<dbReference type="InterPro" id="IPR036852">
    <property type="entry name" value="Peptidase_S8/S53_dom_sf"/>
</dbReference>
<feature type="active site" description="Charge relay system" evidence="5">
    <location>
        <position position="355"/>
    </location>
</feature>
<reference evidence="8 9" key="1">
    <citation type="submission" date="2021-01" db="EMBL/GenBank/DDBJ databases">
        <title>WGS of actinomycetes isolated from Thailand.</title>
        <authorList>
            <person name="Thawai C."/>
        </authorList>
    </citation>
    <scope>NUCLEOTIDE SEQUENCE [LARGE SCALE GENOMIC DNA]</scope>
    <source>
        <strain evidence="8 9">LPG 2</strain>
    </source>
</reference>
<keyword evidence="4 5" id="KW-0720">Serine protease</keyword>
<keyword evidence="2 5" id="KW-0645">Protease</keyword>
<protein>
    <submittedName>
        <fullName evidence="8">S8 family serine peptidase</fullName>
    </submittedName>
</protein>
<feature type="signal peptide" evidence="6">
    <location>
        <begin position="1"/>
        <end position="19"/>
    </location>
</feature>
<evidence type="ECO:0000259" key="7">
    <source>
        <dbReference type="Pfam" id="PF00082"/>
    </source>
</evidence>
<accession>A0ABS1M2G6</accession>
<dbReference type="InterPro" id="IPR050131">
    <property type="entry name" value="Peptidase_S8_subtilisin-like"/>
</dbReference>
<feature type="domain" description="Peptidase S8/S53" evidence="7">
    <location>
        <begin position="152"/>
        <end position="390"/>
    </location>
</feature>
<comment type="caution">
    <text evidence="8">The sequence shown here is derived from an EMBL/GenBank/DDBJ whole genome shotgun (WGS) entry which is preliminary data.</text>
</comment>
<dbReference type="InterPro" id="IPR022398">
    <property type="entry name" value="Peptidase_S8_His-AS"/>
</dbReference>
<dbReference type="PANTHER" id="PTHR43806:SF11">
    <property type="entry name" value="CEREVISIN-RELATED"/>
    <property type="match status" value="1"/>
</dbReference>
<dbReference type="EMBL" id="JAERRJ010000003">
    <property type="protein sequence ID" value="MBL1074867.1"/>
    <property type="molecule type" value="Genomic_DNA"/>
</dbReference>
<keyword evidence="6" id="KW-0732">Signal</keyword>
<dbReference type="InterPro" id="IPR000209">
    <property type="entry name" value="Peptidase_S8/S53_dom"/>
</dbReference>
<dbReference type="Proteomes" id="UP000602198">
    <property type="component" value="Unassembled WGS sequence"/>
</dbReference>
<evidence type="ECO:0000256" key="3">
    <source>
        <dbReference type="ARBA" id="ARBA00022801"/>
    </source>
</evidence>
<feature type="chain" id="PRO_5046580591" evidence="6">
    <location>
        <begin position="20"/>
        <end position="415"/>
    </location>
</feature>
<evidence type="ECO:0000313" key="8">
    <source>
        <dbReference type="EMBL" id="MBL1074867.1"/>
    </source>
</evidence>
<evidence type="ECO:0000256" key="2">
    <source>
        <dbReference type="ARBA" id="ARBA00022670"/>
    </source>
</evidence>
<proteinExistence type="inferred from homology"/>
<evidence type="ECO:0000256" key="4">
    <source>
        <dbReference type="ARBA" id="ARBA00022825"/>
    </source>
</evidence>
<dbReference type="PROSITE" id="PS51892">
    <property type="entry name" value="SUBTILASE"/>
    <property type="match status" value="1"/>
</dbReference>
<sequence>MKKTWLALPLAALSILAAAAVPAAADPAEAKPKVSVGRAENGRAIKDIYVVAVKDGVDIDKVLSNAKIKETKVVSPGLNSFSAKLSKHQVEALQEDSGVEVILEDRWIVTSSATGMENWHLPADEPAPGWAADRINQAALPLDNSYTTTATGAGVTAYVIDGGIDITHPDFGGRASEGITDIITEPQTAACAGFQHGTGVAGVLGGTKYGVAKQAKLVSLRITGCDGRSTMTNVHKALNWVLGHAQKPAVVNLSFNVDGPGNIFDQWESLVLRGLVNNLAENGMFITNSTSNRGSDACLAYPAEAAGVVAVAHTDKNDHAADRSDWGPCIQLYAPGEWVPMPMAGGGFAIGRGSSFAAPMVSGVGALYKSTYGDAHHTVITNWIKDKSTKDVVLPKLNGNATPNTVNRLLNTGGL</sequence>
<comment type="similarity">
    <text evidence="1 5">Belongs to the peptidase S8 family.</text>
</comment>
<name>A0ABS1M2G6_9NOCA</name>
<evidence type="ECO:0000256" key="5">
    <source>
        <dbReference type="PROSITE-ProRule" id="PRU01240"/>
    </source>
</evidence>
<organism evidence="8 9">
    <name type="scientific">Nocardia acididurans</name>
    <dbReference type="NCBI Taxonomy" id="2802282"/>
    <lineage>
        <taxon>Bacteria</taxon>
        <taxon>Bacillati</taxon>
        <taxon>Actinomycetota</taxon>
        <taxon>Actinomycetes</taxon>
        <taxon>Mycobacteriales</taxon>
        <taxon>Nocardiaceae</taxon>
        <taxon>Nocardia</taxon>
    </lineage>
</organism>
<evidence type="ECO:0000256" key="6">
    <source>
        <dbReference type="SAM" id="SignalP"/>
    </source>
</evidence>
<gene>
    <name evidence="8" type="ORF">JK358_10730</name>
</gene>
<dbReference type="SUPFAM" id="SSF52743">
    <property type="entry name" value="Subtilisin-like"/>
    <property type="match status" value="1"/>
</dbReference>
<feature type="active site" description="Charge relay system" evidence="5">
    <location>
        <position position="196"/>
    </location>
</feature>
<dbReference type="InterPro" id="IPR015500">
    <property type="entry name" value="Peptidase_S8_subtilisin-rel"/>
</dbReference>
<dbReference type="RefSeq" id="WP_201946177.1">
    <property type="nucleotide sequence ID" value="NZ_JAERRJ010000003.1"/>
</dbReference>
<dbReference type="PRINTS" id="PR00723">
    <property type="entry name" value="SUBTILISIN"/>
</dbReference>
<keyword evidence="3 5" id="KW-0378">Hydrolase</keyword>
<dbReference type="SUPFAM" id="SSF54897">
    <property type="entry name" value="Protease propeptides/inhibitors"/>
    <property type="match status" value="1"/>
</dbReference>
<dbReference type="PROSITE" id="PS00137">
    <property type="entry name" value="SUBTILASE_HIS"/>
    <property type="match status" value="1"/>
</dbReference>
<dbReference type="Pfam" id="PF00082">
    <property type="entry name" value="Peptidase_S8"/>
    <property type="match status" value="1"/>
</dbReference>
<dbReference type="Gene3D" id="3.40.50.200">
    <property type="entry name" value="Peptidase S8/S53 domain"/>
    <property type="match status" value="1"/>
</dbReference>
<evidence type="ECO:0000256" key="1">
    <source>
        <dbReference type="ARBA" id="ARBA00011073"/>
    </source>
</evidence>
<feature type="active site" description="Charge relay system" evidence="5">
    <location>
        <position position="161"/>
    </location>
</feature>
<keyword evidence="9" id="KW-1185">Reference proteome</keyword>
<dbReference type="PANTHER" id="PTHR43806">
    <property type="entry name" value="PEPTIDASE S8"/>
    <property type="match status" value="1"/>
</dbReference>
<evidence type="ECO:0000313" key="9">
    <source>
        <dbReference type="Proteomes" id="UP000602198"/>
    </source>
</evidence>